<reference evidence="1 2" key="1">
    <citation type="journal article" date="2024" name="Chem. Sci.">
        <title>Discovery of megapolipeptins by genome mining of a Burkholderiales bacteria collection.</title>
        <authorList>
            <person name="Paulo B.S."/>
            <person name="Recchia M.J.J."/>
            <person name="Lee S."/>
            <person name="Fergusson C.H."/>
            <person name="Romanowski S.B."/>
            <person name="Hernandez A."/>
            <person name="Krull N."/>
            <person name="Liu D.Y."/>
            <person name="Cavanagh H."/>
            <person name="Bos A."/>
            <person name="Gray C.A."/>
            <person name="Murphy B.T."/>
            <person name="Linington R.G."/>
            <person name="Eustaquio A.S."/>
        </authorList>
    </citation>
    <scope>NUCLEOTIDE SEQUENCE [LARGE SCALE GENOMIC DNA]</scope>
    <source>
        <strain evidence="1 2">RL17-335-BIF-A</strain>
    </source>
</reference>
<accession>A0ABW9DJE5</accession>
<dbReference type="Proteomes" id="UP001629367">
    <property type="component" value="Unassembled WGS sequence"/>
</dbReference>
<protein>
    <submittedName>
        <fullName evidence="1">Uncharacterized protein</fullName>
    </submittedName>
</protein>
<name>A0ABW9DJE5_9BURK</name>
<evidence type="ECO:0000313" key="2">
    <source>
        <dbReference type="Proteomes" id="UP001629367"/>
    </source>
</evidence>
<proteinExistence type="predicted"/>
<gene>
    <name evidence="1" type="ORF">PQQ68_36425</name>
</gene>
<comment type="caution">
    <text evidence="1">The sequence shown here is derived from an EMBL/GenBank/DDBJ whole genome shotgun (WGS) entry which is preliminary data.</text>
</comment>
<dbReference type="RefSeq" id="WP_408220292.1">
    <property type="nucleotide sequence ID" value="NZ_JAQQBZ010000073.1"/>
</dbReference>
<keyword evidence="2" id="KW-1185">Reference proteome</keyword>
<evidence type="ECO:0000313" key="1">
    <source>
        <dbReference type="EMBL" id="MFM0598531.1"/>
    </source>
</evidence>
<sequence>MPWLPFYACFEDIARLESFLNQSSDVAMIQPAGAGRWRAHRPVHLQTGRNCLWYVPSGPLPLIPVRHGDCRGVIDDPWTGWTEQRQGADPKQPFFGPGHPGVLWLNLHERSQAQLSAIAMSSIEWSGARHANGSDALPARRFWASLLRWMSRHATKIPRSGGLDGEHAEIYALNKALAEIRAGTPRSANPMPFEHVT</sequence>
<organism evidence="1 2">
    <name type="scientific">Paraburkholderia dilworthii</name>
    <dbReference type="NCBI Taxonomy" id="948106"/>
    <lineage>
        <taxon>Bacteria</taxon>
        <taxon>Pseudomonadati</taxon>
        <taxon>Pseudomonadota</taxon>
        <taxon>Betaproteobacteria</taxon>
        <taxon>Burkholderiales</taxon>
        <taxon>Burkholderiaceae</taxon>
        <taxon>Paraburkholderia</taxon>
    </lineage>
</organism>
<dbReference type="EMBL" id="JAQQBZ010000073">
    <property type="protein sequence ID" value="MFM0598531.1"/>
    <property type="molecule type" value="Genomic_DNA"/>
</dbReference>